<organism evidence="7 8">
    <name type="scientific">Solemya velesiana gill symbiont</name>
    <dbReference type="NCBI Taxonomy" id="1918948"/>
    <lineage>
        <taxon>Bacteria</taxon>
        <taxon>Pseudomonadati</taxon>
        <taxon>Pseudomonadota</taxon>
        <taxon>Gammaproteobacteria</taxon>
        <taxon>sulfur-oxidizing symbionts</taxon>
    </lineage>
</organism>
<comment type="function">
    <text evidence="6">Specifically methylates the N7 position of guanine in position 527 of 16S rRNA.</text>
</comment>
<dbReference type="PANTHER" id="PTHR31760:SF0">
    <property type="entry name" value="S-ADENOSYL-L-METHIONINE-DEPENDENT METHYLTRANSFERASES SUPERFAMILY PROTEIN"/>
    <property type="match status" value="1"/>
</dbReference>
<feature type="binding site" evidence="6">
    <location>
        <position position="85"/>
    </location>
    <ligand>
        <name>S-adenosyl-L-methionine</name>
        <dbReference type="ChEBI" id="CHEBI:59789"/>
    </ligand>
</feature>
<evidence type="ECO:0000313" key="7">
    <source>
        <dbReference type="EMBL" id="OOZ37567.1"/>
    </source>
</evidence>
<dbReference type="RefSeq" id="WP_078485815.1">
    <property type="nucleotide sequence ID" value="NZ_MPRJ01000007.1"/>
</dbReference>
<evidence type="ECO:0000313" key="8">
    <source>
        <dbReference type="Proteomes" id="UP000190896"/>
    </source>
</evidence>
<dbReference type="InterPro" id="IPR003682">
    <property type="entry name" value="rRNA_ssu_MeTfrase_G"/>
</dbReference>
<evidence type="ECO:0000256" key="3">
    <source>
        <dbReference type="ARBA" id="ARBA00022603"/>
    </source>
</evidence>
<evidence type="ECO:0000256" key="1">
    <source>
        <dbReference type="ARBA" id="ARBA00022490"/>
    </source>
</evidence>
<feature type="binding site" evidence="6">
    <location>
        <position position="146"/>
    </location>
    <ligand>
        <name>S-adenosyl-L-methionine</name>
        <dbReference type="ChEBI" id="CHEBI:59789"/>
    </ligand>
</feature>
<dbReference type="PIRSF" id="PIRSF003078">
    <property type="entry name" value="GidB"/>
    <property type="match status" value="1"/>
</dbReference>
<feature type="binding site" evidence="6">
    <location>
        <position position="80"/>
    </location>
    <ligand>
        <name>S-adenosyl-L-methionine</name>
        <dbReference type="ChEBI" id="CHEBI:59789"/>
    </ligand>
</feature>
<comment type="catalytic activity">
    <reaction evidence="6">
        <text>guanosine(527) in 16S rRNA + S-adenosyl-L-methionine = N(7)-methylguanosine(527) in 16S rRNA + S-adenosyl-L-homocysteine</text>
        <dbReference type="Rhea" id="RHEA:42732"/>
        <dbReference type="Rhea" id="RHEA-COMP:10209"/>
        <dbReference type="Rhea" id="RHEA-COMP:10210"/>
        <dbReference type="ChEBI" id="CHEBI:57856"/>
        <dbReference type="ChEBI" id="CHEBI:59789"/>
        <dbReference type="ChEBI" id="CHEBI:74269"/>
        <dbReference type="ChEBI" id="CHEBI:74480"/>
        <dbReference type="EC" id="2.1.1.170"/>
    </reaction>
</comment>
<dbReference type="AlphaFoldDB" id="A0A1T2KXH6"/>
<dbReference type="SUPFAM" id="SSF53335">
    <property type="entry name" value="S-adenosyl-L-methionine-dependent methyltransferases"/>
    <property type="match status" value="1"/>
</dbReference>
<comment type="caution">
    <text evidence="7">The sequence shown here is derived from an EMBL/GenBank/DDBJ whole genome shotgun (WGS) entry which is preliminary data.</text>
</comment>
<dbReference type="GO" id="GO:0070043">
    <property type="term" value="F:rRNA (guanine-N7-)-methyltransferase activity"/>
    <property type="evidence" value="ECO:0007669"/>
    <property type="project" value="UniProtKB-UniRule"/>
</dbReference>
<evidence type="ECO:0000256" key="4">
    <source>
        <dbReference type="ARBA" id="ARBA00022679"/>
    </source>
</evidence>
<gene>
    <name evidence="6" type="primary">rsmG</name>
    <name evidence="7" type="ORF">BOW51_01775</name>
</gene>
<evidence type="ECO:0000256" key="6">
    <source>
        <dbReference type="HAMAP-Rule" id="MF_00074"/>
    </source>
</evidence>
<keyword evidence="4 6" id="KW-0808">Transferase</keyword>
<dbReference type="CDD" id="cd02440">
    <property type="entry name" value="AdoMet_MTases"/>
    <property type="match status" value="1"/>
</dbReference>
<comment type="subcellular location">
    <subcellularLocation>
        <location evidence="6">Cytoplasm</location>
    </subcellularLocation>
</comment>
<comment type="caution">
    <text evidence="6">Lacks conserved residue(s) required for the propagation of feature annotation.</text>
</comment>
<dbReference type="NCBIfam" id="TIGR00138">
    <property type="entry name" value="rsmG_gidB"/>
    <property type="match status" value="1"/>
</dbReference>
<keyword evidence="5 6" id="KW-0949">S-adenosyl-L-methionine</keyword>
<name>A0A1T2KXH6_9GAMM</name>
<reference evidence="7 8" key="1">
    <citation type="submission" date="2016-11" db="EMBL/GenBank/DDBJ databases">
        <title>Mixed transmission modes and dynamic genome evolution in an obligate animal-bacterial symbiosis.</title>
        <authorList>
            <person name="Russell S.L."/>
            <person name="Corbett-Detig R.B."/>
            <person name="Cavanaugh C.M."/>
        </authorList>
    </citation>
    <scope>NUCLEOTIDE SEQUENCE [LARGE SCALE GENOMIC DNA]</scope>
    <source>
        <strain evidence="7">Se-Cadez</strain>
    </source>
</reference>
<dbReference type="Gene3D" id="3.40.50.150">
    <property type="entry name" value="Vaccinia Virus protein VP39"/>
    <property type="match status" value="1"/>
</dbReference>
<keyword evidence="1 6" id="KW-0963">Cytoplasm</keyword>
<dbReference type="EC" id="2.1.1.170" evidence="6"/>
<keyword evidence="2 6" id="KW-0698">rRNA processing</keyword>
<dbReference type="OrthoDB" id="9808773at2"/>
<evidence type="ECO:0000256" key="2">
    <source>
        <dbReference type="ARBA" id="ARBA00022552"/>
    </source>
</evidence>
<accession>A0A1T2KXH6</accession>
<dbReference type="EMBL" id="MPRJ01000007">
    <property type="protein sequence ID" value="OOZ37567.1"/>
    <property type="molecule type" value="Genomic_DNA"/>
</dbReference>
<protein>
    <recommendedName>
        <fullName evidence="6">Ribosomal RNA small subunit methyltransferase G</fullName>
        <ecNumber evidence="6">2.1.1.170</ecNumber>
    </recommendedName>
    <alternativeName>
        <fullName evidence="6">16S rRNA 7-methylguanosine methyltransferase</fullName>
        <shortName evidence="6">16S rRNA m7G methyltransferase</shortName>
    </alternativeName>
</protein>
<dbReference type="PANTHER" id="PTHR31760">
    <property type="entry name" value="S-ADENOSYL-L-METHIONINE-DEPENDENT METHYLTRANSFERASES SUPERFAMILY PROTEIN"/>
    <property type="match status" value="1"/>
</dbReference>
<feature type="binding site" evidence="6">
    <location>
        <begin position="131"/>
        <end position="132"/>
    </location>
    <ligand>
        <name>S-adenosyl-L-methionine</name>
        <dbReference type="ChEBI" id="CHEBI:59789"/>
    </ligand>
</feature>
<evidence type="ECO:0000256" key="5">
    <source>
        <dbReference type="ARBA" id="ARBA00022691"/>
    </source>
</evidence>
<keyword evidence="8" id="KW-1185">Reference proteome</keyword>
<keyword evidence="3 6" id="KW-0489">Methyltransferase</keyword>
<dbReference type="Pfam" id="PF02527">
    <property type="entry name" value="GidB"/>
    <property type="match status" value="1"/>
</dbReference>
<dbReference type="GO" id="GO:0005829">
    <property type="term" value="C:cytosol"/>
    <property type="evidence" value="ECO:0007669"/>
    <property type="project" value="TreeGrafter"/>
</dbReference>
<proteinExistence type="inferred from homology"/>
<dbReference type="InterPro" id="IPR029063">
    <property type="entry name" value="SAM-dependent_MTases_sf"/>
</dbReference>
<dbReference type="Proteomes" id="UP000190896">
    <property type="component" value="Unassembled WGS sequence"/>
</dbReference>
<comment type="similarity">
    <text evidence="6">Belongs to the methyltransferase superfamily. RNA methyltransferase RsmG family.</text>
</comment>
<dbReference type="HAMAP" id="MF_00074">
    <property type="entry name" value="16SrRNA_methyltr_G"/>
    <property type="match status" value="1"/>
</dbReference>
<sequence length="212" mass="23246">MSEYHPLWKTQLQSGLEEMGIALGNDQQALLLDYLALLVKWNSAFNLTAIRDPGEMVARQLLDSLSILNLLRSERVLDVGTGPGLPGIPLAIALPGVHFTLLDSNGKKTRFVQRAVTTLKLPNVDVVHGRVESYRPKSPFDTVTSRAFAALPKMLELTAHLVAADGQLLAMKGTVPQDEINEVEQQSHKISVTPLEVPDTDGERHAILLKTE</sequence>